<reference evidence="2" key="1">
    <citation type="journal article" date="2014" name="Science">
        <title>Ancient hybridizations among the ancestral genomes of bread wheat.</title>
        <authorList>
            <consortium name="International Wheat Genome Sequencing Consortium,"/>
            <person name="Marcussen T."/>
            <person name="Sandve S.R."/>
            <person name="Heier L."/>
            <person name="Spannagl M."/>
            <person name="Pfeifer M."/>
            <person name="Jakobsen K.S."/>
            <person name="Wulff B.B."/>
            <person name="Steuernagel B."/>
            <person name="Mayer K.F."/>
            <person name="Olsen O.A."/>
        </authorList>
    </citation>
    <scope>NUCLEOTIDE SEQUENCE [LARGE SCALE GENOMIC DNA]</scope>
    <source>
        <strain evidence="2">cv. AL8/78</strain>
    </source>
</reference>
<reference evidence="1" key="4">
    <citation type="submission" date="2019-03" db="UniProtKB">
        <authorList>
            <consortium name="EnsemblPlants"/>
        </authorList>
    </citation>
    <scope>IDENTIFICATION</scope>
</reference>
<accession>A0A453L788</accession>
<reference evidence="1" key="3">
    <citation type="journal article" date="2017" name="Nature">
        <title>Genome sequence of the progenitor of the wheat D genome Aegilops tauschii.</title>
        <authorList>
            <person name="Luo M.C."/>
            <person name="Gu Y.Q."/>
            <person name="Puiu D."/>
            <person name="Wang H."/>
            <person name="Twardziok S.O."/>
            <person name="Deal K.R."/>
            <person name="Huo N."/>
            <person name="Zhu T."/>
            <person name="Wang L."/>
            <person name="Wang Y."/>
            <person name="McGuire P.E."/>
            <person name="Liu S."/>
            <person name="Long H."/>
            <person name="Ramasamy R.K."/>
            <person name="Rodriguez J.C."/>
            <person name="Van S.L."/>
            <person name="Yuan L."/>
            <person name="Wang Z."/>
            <person name="Xia Z."/>
            <person name="Xiao L."/>
            <person name="Anderson O.D."/>
            <person name="Ouyang S."/>
            <person name="Liang Y."/>
            <person name="Zimin A.V."/>
            <person name="Pertea G."/>
            <person name="Qi P."/>
            <person name="Bennetzen J.L."/>
            <person name="Dai X."/>
            <person name="Dawson M.W."/>
            <person name="Muller H.G."/>
            <person name="Kugler K."/>
            <person name="Rivarola-Duarte L."/>
            <person name="Spannagl M."/>
            <person name="Mayer K.F.X."/>
            <person name="Lu F.H."/>
            <person name="Bevan M.W."/>
            <person name="Leroy P."/>
            <person name="Li P."/>
            <person name="You F.M."/>
            <person name="Sun Q."/>
            <person name="Liu Z."/>
            <person name="Lyons E."/>
            <person name="Wicker T."/>
            <person name="Salzberg S.L."/>
            <person name="Devos K.M."/>
            <person name="Dvorak J."/>
        </authorList>
    </citation>
    <scope>NUCLEOTIDE SEQUENCE [LARGE SCALE GENOMIC DNA]</scope>
    <source>
        <strain evidence="1">cv. AL8/78</strain>
    </source>
</reference>
<name>A0A453L788_AEGTS</name>
<keyword evidence="2" id="KW-1185">Reference proteome</keyword>
<organism evidence="1 2">
    <name type="scientific">Aegilops tauschii subsp. strangulata</name>
    <name type="common">Goatgrass</name>
    <dbReference type="NCBI Taxonomy" id="200361"/>
    <lineage>
        <taxon>Eukaryota</taxon>
        <taxon>Viridiplantae</taxon>
        <taxon>Streptophyta</taxon>
        <taxon>Embryophyta</taxon>
        <taxon>Tracheophyta</taxon>
        <taxon>Spermatophyta</taxon>
        <taxon>Magnoliopsida</taxon>
        <taxon>Liliopsida</taxon>
        <taxon>Poales</taxon>
        <taxon>Poaceae</taxon>
        <taxon>BOP clade</taxon>
        <taxon>Pooideae</taxon>
        <taxon>Triticodae</taxon>
        <taxon>Triticeae</taxon>
        <taxon>Triticinae</taxon>
        <taxon>Aegilops</taxon>
    </lineage>
</organism>
<dbReference type="Proteomes" id="UP000015105">
    <property type="component" value="Chromosome 5D"/>
</dbReference>
<evidence type="ECO:0000313" key="1">
    <source>
        <dbReference type="EnsemblPlants" id="AET5Gv20653300.14"/>
    </source>
</evidence>
<reference evidence="2" key="2">
    <citation type="journal article" date="2017" name="Nat. Plants">
        <title>The Aegilops tauschii genome reveals multiple impacts of transposons.</title>
        <authorList>
            <person name="Zhao G."/>
            <person name="Zou C."/>
            <person name="Li K."/>
            <person name="Wang K."/>
            <person name="Li T."/>
            <person name="Gao L."/>
            <person name="Zhang X."/>
            <person name="Wang H."/>
            <person name="Yang Z."/>
            <person name="Liu X."/>
            <person name="Jiang W."/>
            <person name="Mao L."/>
            <person name="Kong X."/>
            <person name="Jiao Y."/>
            <person name="Jia J."/>
        </authorList>
    </citation>
    <scope>NUCLEOTIDE SEQUENCE [LARGE SCALE GENOMIC DNA]</scope>
    <source>
        <strain evidence="2">cv. AL8/78</strain>
    </source>
</reference>
<proteinExistence type="predicted"/>
<sequence>MQTVGFTFSDELYHMKNIAAGVEREHALELIETNIKLQELKKQYEDSLVLNLLVRATTPISPGFVSEGNINHRVDELATVLYEPPAVYDLSDPGVLAVDDHGIVFHSQCSRSTMQPTQHTVHTRE</sequence>
<dbReference type="EnsemblPlants" id="AET5Gv20653300.14">
    <property type="protein sequence ID" value="AET5Gv20653300.14"/>
    <property type="gene ID" value="AET5Gv20653300"/>
</dbReference>
<dbReference type="AlphaFoldDB" id="A0A453L788"/>
<protein>
    <submittedName>
        <fullName evidence="1">Uncharacterized protein</fullName>
    </submittedName>
</protein>
<dbReference type="Gramene" id="AET5Gv20653300.14">
    <property type="protein sequence ID" value="AET5Gv20653300.14"/>
    <property type="gene ID" value="AET5Gv20653300"/>
</dbReference>
<reference evidence="1" key="5">
    <citation type="journal article" date="2021" name="G3 (Bethesda)">
        <title>Aegilops tauschii genome assembly Aet v5.0 features greater sequence contiguity and improved annotation.</title>
        <authorList>
            <person name="Wang L."/>
            <person name="Zhu T."/>
            <person name="Rodriguez J.C."/>
            <person name="Deal K.R."/>
            <person name="Dubcovsky J."/>
            <person name="McGuire P.E."/>
            <person name="Lux T."/>
            <person name="Spannagl M."/>
            <person name="Mayer K.F.X."/>
            <person name="Baldrich P."/>
            <person name="Meyers B.C."/>
            <person name="Huo N."/>
            <person name="Gu Y.Q."/>
            <person name="Zhou H."/>
            <person name="Devos K.M."/>
            <person name="Bennetzen J.L."/>
            <person name="Unver T."/>
            <person name="Budak H."/>
            <person name="Gulick P.J."/>
            <person name="Galiba G."/>
            <person name="Kalapos B."/>
            <person name="Nelson D.R."/>
            <person name="Li P."/>
            <person name="You F.M."/>
            <person name="Luo M.C."/>
            <person name="Dvorak J."/>
        </authorList>
    </citation>
    <scope>NUCLEOTIDE SEQUENCE [LARGE SCALE GENOMIC DNA]</scope>
    <source>
        <strain evidence="1">cv. AL8/78</strain>
    </source>
</reference>
<evidence type="ECO:0000313" key="2">
    <source>
        <dbReference type="Proteomes" id="UP000015105"/>
    </source>
</evidence>